<dbReference type="PIRSF" id="PIRSF037225">
    <property type="entry name" value="UCP037225"/>
    <property type="match status" value="1"/>
</dbReference>
<comment type="caution">
    <text evidence="1">The sequence shown here is derived from an EMBL/GenBank/DDBJ whole genome shotgun (WGS) entry which is preliminary data.</text>
</comment>
<dbReference type="EMBL" id="AYLO01000181">
    <property type="protein sequence ID" value="ESS65972.1"/>
    <property type="molecule type" value="Genomic_DNA"/>
</dbReference>
<proteinExistence type="predicted"/>
<organism evidence="1 2">
    <name type="scientific">Methyloglobulus morosus KoM1</name>
    <dbReference type="NCBI Taxonomy" id="1116472"/>
    <lineage>
        <taxon>Bacteria</taxon>
        <taxon>Pseudomonadati</taxon>
        <taxon>Pseudomonadota</taxon>
        <taxon>Gammaproteobacteria</taxon>
        <taxon>Methylococcales</taxon>
        <taxon>Methylococcaceae</taxon>
        <taxon>Methyloglobulus</taxon>
    </lineage>
</organism>
<keyword evidence="2" id="KW-1185">Reference proteome</keyword>
<accession>V5BIL5</accession>
<gene>
    <name evidence="1" type="ORF">MGMO_223c00030</name>
</gene>
<dbReference type="InterPro" id="IPR017143">
    <property type="entry name" value="UCP037225"/>
</dbReference>
<sequence length="63" mass="7184">MPFQQEIFINCPYCGESIDILIDNSSEPQNYYEDCSVCCSPILFILTENDSGEIIVSVKREDD</sequence>
<dbReference type="AlphaFoldDB" id="V5BIL5"/>
<dbReference type="eggNOG" id="ENOG5033AIZ">
    <property type="taxonomic scope" value="Bacteria"/>
</dbReference>
<reference evidence="1 2" key="1">
    <citation type="journal article" date="2013" name="Genome Announc.">
        <title>Draft Genome Sequence of the Methanotrophic Gammaproteobacterium Methyloglobulus morosus DSM 22980 Strain KoM1.</title>
        <authorList>
            <person name="Poehlein A."/>
            <person name="Deutzmann J.S."/>
            <person name="Daniel R."/>
            <person name="Simeonova D.D."/>
        </authorList>
    </citation>
    <scope>NUCLEOTIDE SEQUENCE [LARGE SCALE GENOMIC DNA]</scope>
    <source>
        <strain evidence="1 2">KoM1</strain>
    </source>
</reference>
<dbReference type="RefSeq" id="WP_023496633.1">
    <property type="nucleotide sequence ID" value="NZ_AYLO01000181.1"/>
</dbReference>
<evidence type="ECO:0000313" key="2">
    <source>
        <dbReference type="Proteomes" id="UP000017842"/>
    </source>
</evidence>
<evidence type="ECO:0000313" key="1">
    <source>
        <dbReference type="EMBL" id="ESS65972.1"/>
    </source>
</evidence>
<protein>
    <submittedName>
        <fullName evidence="1">Cysteine-rich CPXCG</fullName>
    </submittedName>
</protein>
<name>V5BIL5_9GAMM</name>
<dbReference type="Pfam" id="PF14255">
    <property type="entry name" value="Zn_ribbon_21"/>
    <property type="match status" value="1"/>
</dbReference>
<dbReference type="Proteomes" id="UP000017842">
    <property type="component" value="Unassembled WGS sequence"/>
</dbReference>
<dbReference type="STRING" id="1116472.MGMO_223c00030"/>
<dbReference type="InterPro" id="IPR025990">
    <property type="entry name" value="zinc_ribbon_bacterial"/>
</dbReference>
<dbReference type="OrthoDB" id="9814566at2"/>
<dbReference type="PATRIC" id="fig|1116472.3.peg.4076"/>